<keyword evidence="4" id="KW-1185">Reference proteome</keyword>
<evidence type="ECO:0000256" key="1">
    <source>
        <dbReference type="SAM" id="MobiDB-lite"/>
    </source>
</evidence>
<evidence type="ECO:0000313" key="4">
    <source>
        <dbReference type="Proteomes" id="UP001497600"/>
    </source>
</evidence>
<keyword evidence="2" id="KW-0732">Signal</keyword>
<accession>A0ABP0EJ59</accession>
<feature type="signal peptide" evidence="2">
    <location>
        <begin position="1"/>
        <end position="16"/>
    </location>
</feature>
<feature type="chain" id="PRO_5047049456" evidence="2">
    <location>
        <begin position="17"/>
        <end position="184"/>
    </location>
</feature>
<evidence type="ECO:0000313" key="3">
    <source>
        <dbReference type="EMBL" id="CAK7911791.1"/>
    </source>
</evidence>
<dbReference type="Proteomes" id="UP001497600">
    <property type="component" value="Chromosome F"/>
</dbReference>
<name>A0ABP0EJ59_9ASCO</name>
<sequence>MIVPYTFLTLALTVSAQVNLFARSIDGSSEVALGNFDVEGFSQGEFLEPGIDYCISTNDVPNHDCFALYRAQEEFENLHFIVQSTEDYSKIERISTNPNSNSPIVEIIKVENGPKPVMNPFNDKNKKKKAAGTGKGATEGQKIEEEEQEEEEEDNRSFIQKNWMYIVPGLLILFFALGEQEEGK</sequence>
<feature type="region of interest" description="Disordered" evidence="1">
    <location>
        <begin position="116"/>
        <end position="155"/>
    </location>
</feature>
<evidence type="ECO:0000256" key="2">
    <source>
        <dbReference type="SAM" id="SignalP"/>
    </source>
</evidence>
<feature type="compositionally biased region" description="Acidic residues" evidence="1">
    <location>
        <begin position="144"/>
        <end position="154"/>
    </location>
</feature>
<gene>
    <name evidence="3" type="primary">EMC10</name>
    <name evidence="3" type="ORF">CAAN4_F04060</name>
</gene>
<proteinExistence type="predicted"/>
<organism evidence="3 4">
    <name type="scientific">[Candida] anglica</name>
    <dbReference type="NCBI Taxonomy" id="148631"/>
    <lineage>
        <taxon>Eukaryota</taxon>
        <taxon>Fungi</taxon>
        <taxon>Dikarya</taxon>
        <taxon>Ascomycota</taxon>
        <taxon>Saccharomycotina</taxon>
        <taxon>Pichiomycetes</taxon>
        <taxon>Debaryomycetaceae</taxon>
        <taxon>Kurtzmaniella</taxon>
    </lineage>
</organism>
<reference evidence="3 4" key="1">
    <citation type="submission" date="2024-01" db="EMBL/GenBank/DDBJ databases">
        <authorList>
            <consortium name="Genoscope - CEA"/>
            <person name="William W."/>
        </authorList>
    </citation>
    <scope>NUCLEOTIDE SEQUENCE [LARGE SCALE GENOMIC DNA]</scope>
    <source>
        <strain evidence="3 4">29B2s-10</strain>
    </source>
</reference>
<dbReference type="Pfam" id="PF21203">
    <property type="entry name" value="ECM10"/>
    <property type="match status" value="1"/>
</dbReference>
<dbReference type="EMBL" id="OZ004258">
    <property type="protein sequence ID" value="CAK7911791.1"/>
    <property type="molecule type" value="Genomic_DNA"/>
</dbReference>
<protein>
    <submittedName>
        <fullName evidence="3">Endoplasmic reticulum membrane protein complex subunit 10</fullName>
    </submittedName>
</protein>